<reference evidence="2 3" key="1">
    <citation type="submission" date="2017-08" db="EMBL/GenBank/DDBJ databases">
        <title>Salimicrobium alkalisoli sp. nov., isolated from saline alkaline soil.</title>
        <authorList>
            <person name="Zhang G."/>
            <person name="Xiong Q."/>
        </authorList>
    </citation>
    <scope>NUCLEOTIDE SEQUENCE [LARGE SCALE GENOMIC DNA]</scope>
    <source>
        <strain evidence="2 3">WN024</strain>
    </source>
</reference>
<sequence length="89" mass="9897">MAKKYIHTINIIIGVLAVGFSLFLTWAVSAFAPEENAGVIFIPILVTAVWFIGYMLQIKYNTLKNVLITLPVEVIVIYLIITQISSIIS</sequence>
<dbReference type="RefSeq" id="WP_095822743.1">
    <property type="nucleotide sequence ID" value="NZ_NSGH01000024.1"/>
</dbReference>
<proteinExistence type="predicted"/>
<evidence type="ECO:0000313" key="3">
    <source>
        <dbReference type="Proteomes" id="UP000217561"/>
    </source>
</evidence>
<keyword evidence="1" id="KW-1133">Transmembrane helix</keyword>
<keyword evidence="1" id="KW-0472">Membrane</keyword>
<feature type="transmembrane region" description="Helical" evidence="1">
    <location>
        <begin position="12"/>
        <end position="32"/>
    </location>
</feature>
<keyword evidence="3" id="KW-1185">Reference proteome</keyword>
<evidence type="ECO:0000256" key="1">
    <source>
        <dbReference type="SAM" id="Phobius"/>
    </source>
</evidence>
<dbReference type="EMBL" id="NSGH01000024">
    <property type="protein sequence ID" value="PBB04834.1"/>
    <property type="molecule type" value="Genomic_DNA"/>
</dbReference>
<comment type="caution">
    <text evidence="2">The sequence shown here is derived from an EMBL/GenBank/DDBJ whole genome shotgun (WGS) entry which is preliminary data.</text>
</comment>
<feature type="transmembrane region" description="Helical" evidence="1">
    <location>
        <begin position="38"/>
        <end position="56"/>
    </location>
</feature>
<dbReference type="Proteomes" id="UP000217561">
    <property type="component" value="Unassembled WGS sequence"/>
</dbReference>
<gene>
    <name evidence="2" type="ORF">CKW00_11850</name>
</gene>
<feature type="transmembrane region" description="Helical" evidence="1">
    <location>
        <begin position="68"/>
        <end position="88"/>
    </location>
</feature>
<evidence type="ECO:0000313" key="2">
    <source>
        <dbReference type="EMBL" id="PBB04834.1"/>
    </source>
</evidence>
<name>A0ABX4HNR4_9BACI</name>
<accession>A0ABX4HNR4</accession>
<organism evidence="2 3">
    <name type="scientific">Salimicrobium humidisoli</name>
    <dbReference type="NCBI Taxonomy" id="2029857"/>
    <lineage>
        <taxon>Bacteria</taxon>
        <taxon>Bacillati</taxon>
        <taxon>Bacillota</taxon>
        <taxon>Bacilli</taxon>
        <taxon>Bacillales</taxon>
        <taxon>Bacillaceae</taxon>
        <taxon>Salimicrobium</taxon>
    </lineage>
</organism>
<keyword evidence="1" id="KW-0812">Transmembrane</keyword>
<protein>
    <submittedName>
        <fullName evidence="2">Uncharacterized protein</fullName>
    </submittedName>
</protein>